<feature type="transmembrane region" description="Helical" evidence="7">
    <location>
        <begin position="72"/>
        <end position="98"/>
    </location>
</feature>
<feature type="domain" description="Major facilitator superfamily (MFS) profile" evidence="8">
    <location>
        <begin position="75"/>
        <end position="595"/>
    </location>
</feature>
<sequence length="597" mass="63748">MAISEPSRAITPSAKDAAQSSSCSEELSMGKGSSSSSDAKVPALPVSLEVKEAKEAGYQEDSAIEYPRGIRLALIILGLAMAVFLVFLDMTLIATAIPAITNQFNSLQHVGWYGSAYMLSLCSFQLVYGKCYELFSLKLTFMVAIAFREVGLAVCGSAPNSIAFIIGRAITGIGCSGIIIGLNFHSLWLHLISLSRPTLVVGSSNHHRQITGTWVVLAHSVPIRQRAVYTGFLGAFSGVGGIIGPLISGALTDSHLSWRWAFYISIPVGIATLGLIQFSFKPPAQIISGGNRKLSSKIKEFDIIGLSVFFACMVCLLLALQWGGSEYPWSSGPMIALLVLFAVMLVAFVTSQIWKGDKAALPPRLMKQRNVAFACLYAACIDAVYYTADIWLPIWFQAIKGNSARESGIKLVPYVSGEVLAALVAGYLVTLLGWYNPFMLFSTAISSVGLGLMTRFEVDTGPSEWIIYPIIAGIGIGAGTQQPMMGVQSTLVLADIPAGTAAVTLFQNLGPAVLMSVANTVFVNNLKRNLHGQGGLDGQAIADMGATNLKDMISVDLLPGIINAYNKALQETFRVPMAVAVISIIGVLGMKWEKLPA</sequence>
<evidence type="ECO:0000256" key="2">
    <source>
        <dbReference type="ARBA" id="ARBA00022448"/>
    </source>
</evidence>
<dbReference type="PROSITE" id="PS50850">
    <property type="entry name" value="MFS"/>
    <property type="match status" value="1"/>
</dbReference>
<accession>A0A9W4RGL6</accession>
<dbReference type="InterPro" id="IPR036259">
    <property type="entry name" value="MFS_trans_sf"/>
</dbReference>
<dbReference type="Pfam" id="PF07690">
    <property type="entry name" value="MFS_1"/>
    <property type="match status" value="2"/>
</dbReference>
<protein>
    <recommendedName>
        <fullName evidence="8">Major facilitator superfamily (MFS) profile domain-containing protein</fullName>
    </recommendedName>
</protein>
<evidence type="ECO:0000256" key="3">
    <source>
        <dbReference type="ARBA" id="ARBA00022692"/>
    </source>
</evidence>
<keyword evidence="3 7" id="KW-0812">Transmembrane</keyword>
<keyword evidence="5 7" id="KW-0472">Membrane</keyword>
<feature type="compositionally biased region" description="Low complexity" evidence="6">
    <location>
        <begin position="24"/>
        <end position="37"/>
    </location>
</feature>
<feature type="transmembrane region" description="Helical" evidence="7">
    <location>
        <begin position="227"/>
        <end position="248"/>
    </location>
</feature>
<feature type="transmembrane region" description="Helical" evidence="7">
    <location>
        <begin position="165"/>
        <end position="189"/>
    </location>
</feature>
<name>A0A9W4RGL6_9PEZI</name>
<dbReference type="PANTHER" id="PTHR23501:SF199">
    <property type="entry name" value="MFS EFFLUX TRANSPORTER INPD-RELATED"/>
    <property type="match status" value="1"/>
</dbReference>
<dbReference type="InterPro" id="IPR011701">
    <property type="entry name" value="MFS"/>
</dbReference>
<evidence type="ECO:0000256" key="6">
    <source>
        <dbReference type="SAM" id="MobiDB-lite"/>
    </source>
</evidence>
<dbReference type="FunFam" id="1.20.1250.20:FF:000196">
    <property type="entry name" value="MFS toxin efflux pump (AflT)"/>
    <property type="match status" value="1"/>
</dbReference>
<organism evidence="9 10">
    <name type="scientific">Colletotrichum noveboracense</name>
    <dbReference type="NCBI Taxonomy" id="2664923"/>
    <lineage>
        <taxon>Eukaryota</taxon>
        <taxon>Fungi</taxon>
        <taxon>Dikarya</taxon>
        <taxon>Ascomycota</taxon>
        <taxon>Pezizomycotina</taxon>
        <taxon>Sordariomycetes</taxon>
        <taxon>Hypocreomycetidae</taxon>
        <taxon>Glomerellales</taxon>
        <taxon>Glomerellaceae</taxon>
        <taxon>Colletotrichum</taxon>
        <taxon>Colletotrichum gloeosporioides species complex</taxon>
    </lineage>
</organism>
<dbReference type="GO" id="GO:0005886">
    <property type="term" value="C:plasma membrane"/>
    <property type="evidence" value="ECO:0007669"/>
    <property type="project" value="TreeGrafter"/>
</dbReference>
<dbReference type="SUPFAM" id="SSF103473">
    <property type="entry name" value="MFS general substrate transporter"/>
    <property type="match status" value="1"/>
</dbReference>
<feature type="transmembrane region" description="Helical" evidence="7">
    <location>
        <begin position="110"/>
        <end position="127"/>
    </location>
</feature>
<feature type="transmembrane region" description="Helical" evidence="7">
    <location>
        <begin position="301"/>
        <end position="323"/>
    </location>
</feature>
<feature type="transmembrane region" description="Helical" evidence="7">
    <location>
        <begin position="371"/>
        <end position="394"/>
    </location>
</feature>
<dbReference type="GO" id="GO:0022857">
    <property type="term" value="F:transmembrane transporter activity"/>
    <property type="evidence" value="ECO:0007669"/>
    <property type="project" value="InterPro"/>
</dbReference>
<feature type="transmembrane region" description="Helical" evidence="7">
    <location>
        <begin position="260"/>
        <end position="280"/>
    </location>
</feature>
<dbReference type="PANTHER" id="PTHR23501">
    <property type="entry name" value="MAJOR FACILITATOR SUPERFAMILY"/>
    <property type="match status" value="1"/>
</dbReference>
<feature type="transmembrane region" description="Helical" evidence="7">
    <location>
        <begin position="573"/>
        <end position="592"/>
    </location>
</feature>
<comment type="caution">
    <text evidence="9">The sequence shown here is derived from an EMBL/GenBank/DDBJ whole genome shotgun (WGS) entry which is preliminary data.</text>
</comment>
<keyword evidence="10" id="KW-1185">Reference proteome</keyword>
<gene>
    <name evidence="9" type="ORF">CGXH109_LOCUS10464</name>
</gene>
<dbReference type="Gene3D" id="1.20.1250.20">
    <property type="entry name" value="MFS general substrate transporter like domains"/>
    <property type="match status" value="2"/>
</dbReference>
<evidence type="ECO:0000256" key="5">
    <source>
        <dbReference type="ARBA" id="ARBA00023136"/>
    </source>
</evidence>
<dbReference type="EMBL" id="CAMGZC010000038">
    <property type="protein sequence ID" value="CAI0642053.1"/>
    <property type="molecule type" value="Genomic_DNA"/>
</dbReference>
<feature type="region of interest" description="Disordered" evidence="6">
    <location>
        <begin position="1"/>
        <end position="41"/>
    </location>
</feature>
<comment type="subcellular location">
    <subcellularLocation>
        <location evidence="1">Membrane</location>
        <topology evidence="1">Multi-pass membrane protein</topology>
    </subcellularLocation>
</comment>
<evidence type="ECO:0000256" key="4">
    <source>
        <dbReference type="ARBA" id="ARBA00022989"/>
    </source>
</evidence>
<dbReference type="AlphaFoldDB" id="A0A9W4RGL6"/>
<evidence type="ECO:0000313" key="10">
    <source>
        <dbReference type="Proteomes" id="UP001152533"/>
    </source>
</evidence>
<proteinExistence type="predicted"/>
<dbReference type="InterPro" id="IPR020846">
    <property type="entry name" value="MFS_dom"/>
</dbReference>
<keyword evidence="4 7" id="KW-1133">Transmembrane helix</keyword>
<keyword evidence="2" id="KW-0813">Transport</keyword>
<dbReference type="Proteomes" id="UP001152533">
    <property type="component" value="Unassembled WGS sequence"/>
</dbReference>
<feature type="transmembrane region" description="Helical" evidence="7">
    <location>
        <begin position="329"/>
        <end position="350"/>
    </location>
</feature>
<evidence type="ECO:0000256" key="1">
    <source>
        <dbReference type="ARBA" id="ARBA00004141"/>
    </source>
</evidence>
<evidence type="ECO:0000259" key="8">
    <source>
        <dbReference type="PROSITE" id="PS50850"/>
    </source>
</evidence>
<reference evidence="9" key="1">
    <citation type="submission" date="2022-08" db="EMBL/GenBank/DDBJ databases">
        <authorList>
            <person name="Giroux E."/>
            <person name="Giroux E."/>
        </authorList>
    </citation>
    <scope>NUCLEOTIDE SEQUENCE</scope>
    <source>
        <strain evidence="9">H1091258</strain>
    </source>
</reference>
<feature type="transmembrane region" description="Helical" evidence="7">
    <location>
        <begin position="139"/>
        <end position="159"/>
    </location>
</feature>
<evidence type="ECO:0000256" key="7">
    <source>
        <dbReference type="SAM" id="Phobius"/>
    </source>
</evidence>
<evidence type="ECO:0000313" key="9">
    <source>
        <dbReference type="EMBL" id="CAI0642053.1"/>
    </source>
</evidence>